<dbReference type="GeneID" id="41599192"/>
<evidence type="ECO:0000256" key="4">
    <source>
        <dbReference type="ARBA" id="ARBA00023014"/>
    </source>
</evidence>
<keyword evidence="3" id="KW-0408">Iron</keyword>
<dbReference type="InterPro" id="IPR006311">
    <property type="entry name" value="TAT_signal"/>
</dbReference>
<dbReference type="InterPro" id="IPR017941">
    <property type="entry name" value="Rieske_2Fe-2S"/>
</dbReference>
<dbReference type="KEGG" id="nid:NPIRD3C_0017"/>
<keyword evidence="5" id="KW-1015">Disulfide bond</keyword>
<dbReference type="OrthoDB" id="5623at2157"/>
<dbReference type="PROSITE" id="PS51318">
    <property type="entry name" value="TAT"/>
    <property type="match status" value="1"/>
</dbReference>
<dbReference type="PANTHER" id="PTHR10134">
    <property type="entry name" value="CYTOCHROME B-C1 COMPLEX SUBUNIT RIESKE, MITOCHONDRIAL"/>
    <property type="match status" value="1"/>
</dbReference>
<gene>
    <name evidence="7" type="ORF">NPIRD3C_0017</name>
</gene>
<feature type="domain" description="Rieske" evidence="6">
    <location>
        <begin position="92"/>
        <end position="158"/>
    </location>
</feature>
<dbReference type="SUPFAM" id="SSF50022">
    <property type="entry name" value="ISP domain"/>
    <property type="match status" value="1"/>
</dbReference>
<dbReference type="RefSeq" id="WP_148702272.1">
    <property type="nucleotide sequence ID" value="NZ_CP010868.1"/>
</dbReference>
<proteinExistence type="predicted"/>
<evidence type="ECO:0000256" key="5">
    <source>
        <dbReference type="ARBA" id="ARBA00023157"/>
    </source>
</evidence>
<keyword evidence="2" id="KW-0479">Metal-binding</keyword>
<keyword evidence="4" id="KW-0411">Iron-sulfur</keyword>
<accession>A0A0C5BSF8</accession>
<dbReference type="PROSITE" id="PS51296">
    <property type="entry name" value="RIESKE"/>
    <property type="match status" value="1"/>
</dbReference>
<dbReference type="GO" id="GO:0046872">
    <property type="term" value="F:metal ion binding"/>
    <property type="evidence" value="ECO:0007669"/>
    <property type="project" value="UniProtKB-KW"/>
</dbReference>
<dbReference type="EMBL" id="CP010868">
    <property type="protein sequence ID" value="AJM91241.1"/>
    <property type="molecule type" value="Genomic_DNA"/>
</dbReference>
<evidence type="ECO:0000259" key="6">
    <source>
        <dbReference type="PROSITE" id="PS51296"/>
    </source>
</evidence>
<dbReference type="Proteomes" id="UP000032027">
    <property type="component" value="Chromosome"/>
</dbReference>
<evidence type="ECO:0000256" key="3">
    <source>
        <dbReference type="ARBA" id="ARBA00023004"/>
    </source>
</evidence>
<dbReference type="Pfam" id="PF00355">
    <property type="entry name" value="Rieske"/>
    <property type="match status" value="1"/>
</dbReference>
<evidence type="ECO:0000256" key="1">
    <source>
        <dbReference type="ARBA" id="ARBA00022714"/>
    </source>
</evidence>
<keyword evidence="1" id="KW-0001">2Fe-2S</keyword>
<dbReference type="InterPro" id="IPR036922">
    <property type="entry name" value="Rieske_2Fe-2S_sf"/>
</dbReference>
<dbReference type="STRING" id="1582439.NPIRD3C_0017"/>
<evidence type="ECO:0000313" key="8">
    <source>
        <dbReference type="Proteomes" id="UP000032027"/>
    </source>
</evidence>
<evidence type="ECO:0000313" key="7">
    <source>
        <dbReference type="EMBL" id="AJM91241.1"/>
    </source>
</evidence>
<protein>
    <submittedName>
        <fullName evidence="7">Rieske (2Fe-2S) domain-containing protein</fullName>
    </submittedName>
</protein>
<dbReference type="Gene3D" id="2.102.10.10">
    <property type="entry name" value="Rieske [2Fe-2S] iron-sulphur domain"/>
    <property type="match status" value="1"/>
</dbReference>
<keyword evidence="8" id="KW-1185">Reference proteome</keyword>
<name>A0A0C5BSF8_9ARCH</name>
<dbReference type="AlphaFoldDB" id="A0A0C5BSF8"/>
<dbReference type="HOGENOM" id="CLU_1478847_0_0_2"/>
<organism evidence="7 8">
    <name type="scientific">Nitrosopumilus piranensis</name>
    <dbReference type="NCBI Taxonomy" id="1582439"/>
    <lineage>
        <taxon>Archaea</taxon>
        <taxon>Nitrososphaerota</taxon>
        <taxon>Nitrososphaeria</taxon>
        <taxon>Nitrosopumilales</taxon>
        <taxon>Nitrosopumilaceae</taxon>
        <taxon>Nitrosopumilus</taxon>
    </lineage>
</organism>
<reference evidence="7 8" key="2">
    <citation type="journal article" date="2016" name="ISME J.">
        <title>Physiological and genomic characterization of two novel marine thaumarchaeal strains indicates niche differentiation.</title>
        <authorList>
            <person name="Bayer B."/>
            <person name="Vojvoda J."/>
            <person name="Offre P."/>
            <person name="Alves R.J."/>
            <person name="Elisabeth N.H."/>
            <person name="Garcia J.A."/>
            <person name="Volland J.M."/>
            <person name="Srivastava A."/>
            <person name="Schleper C."/>
            <person name="Herndl G.J."/>
        </authorList>
    </citation>
    <scope>NUCLEOTIDE SEQUENCE [LARGE SCALE GENOMIC DNA]</scope>
    <source>
        <strain evidence="7 8">D3C</strain>
    </source>
</reference>
<dbReference type="InterPro" id="IPR014349">
    <property type="entry name" value="Rieske_Fe-S_prot"/>
</dbReference>
<dbReference type="InterPro" id="IPR019546">
    <property type="entry name" value="TAT_signal_bac_arc"/>
</dbReference>
<reference evidence="8" key="1">
    <citation type="submission" date="2015-02" db="EMBL/GenBank/DDBJ databases">
        <title>Characterization of two novel Thaumarchaeota isolated from the Northern Adriatic Sea.</title>
        <authorList>
            <person name="Bayer B."/>
            <person name="Vojvoda J."/>
            <person name="Offre P."/>
            <person name="Srivastava A."/>
            <person name="Elisabeth N."/>
            <person name="Garcia J.A.L."/>
            <person name="Schleper C."/>
            <person name="Herndl G.J."/>
        </authorList>
    </citation>
    <scope>NUCLEOTIDE SEQUENCE [LARGE SCALE GENOMIC DNA]</scope>
    <source>
        <strain evidence="8">D3C</strain>
    </source>
</reference>
<dbReference type="PATRIC" id="fig|1582439.9.peg.18"/>
<dbReference type="NCBIfam" id="TIGR01409">
    <property type="entry name" value="TAT_signal_seq"/>
    <property type="match status" value="1"/>
</dbReference>
<sequence length="201" mass="21741">MSEVGTKKSAGLSRRDFLKLMGAAGTGLAFAPFVPFGNFMPNPNQASLEKVPVILPDGTQANVNTFPINHAEVITYPATGDAALDAEAFRKWQFIRLPEELGGGKNDVSAFRAFSMICLHLWCLWKYWPDDGRKRGECPCHGSMYDPVSGTAFVGPASVQAAPSNTLPKLTLEIDSDGLVYILPPKFNANDNGVIGYGRFA</sequence>
<evidence type="ECO:0000256" key="2">
    <source>
        <dbReference type="ARBA" id="ARBA00022723"/>
    </source>
</evidence>
<dbReference type="GO" id="GO:0051537">
    <property type="term" value="F:2 iron, 2 sulfur cluster binding"/>
    <property type="evidence" value="ECO:0007669"/>
    <property type="project" value="UniProtKB-KW"/>
</dbReference>
<reference evidence="7 8" key="3">
    <citation type="journal article" date="2019" name="Int. J. Syst. Evol. Microbiol.">
        <title>Nitrosopumilus adriaticus sp. nov. and Nitrosopumilus piranensis sp. nov., two ammonia-oxidizing archaea from the Adriatic Sea and members of the class Nitrososphaeria.</title>
        <authorList>
            <person name="Bayer B."/>
            <person name="Vojvoda J."/>
            <person name="Reinthaler T."/>
            <person name="Reyes C."/>
            <person name="Pinto M."/>
            <person name="Herndl G.J."/>
        </authorList>
    </citation>
    <scope>NUCLEOTIDE SEQUENCE [LARGE SCALE GENOMIC DNA]</scope>
    <source>
        <strain evidence="7 8">D3C</strain>
    </source>
</reference>